<gene>
    <name evidence="1" type="ORF">LMG23994_01701</name>
</gene>
<keyword evidence="2" id="KW-1185">Reference proteome</keyword>
<proteinExistence type="predicted"/>
<name>A0ABM8WQY6_9BURK</name>
<protein>
    <submittedName>
        <fullName evidence="1">Uncharacterized protein</fullName>
    </submittedName>
</protein>
<organism evidence="1 2">
    <name type="scientific">Cupriavidus pinatubonensis</name>
    <dbReference type="NCBI Taxonomy" id="248026"/>
    <lineage>
        <taxon>Bacteria</taxon>
        <taxon>Pseudomonadati</taxon>
        <taxon>Pseudomonadota</taxon>
        <taxon>Betaproteobacteria</taxon>
        <taxon>Burkholderiales</taxon>
        <taxon>Burkholderiaceae</taxon>
        <taxon>Cupriavidus</taxon>
    </lineage>
</organism>
<evidence type="ECO:0000313" key="2">
    <source>
        <dbReference type="Proteomes" id="UP000701702"/>
    </source>
</evidence>
<dbReference type="RefSeq" id="WP_224001306.1">
    <property type="nucleotide sequence ID" value="NZ_CAJZAF010000007.1"/>
</dbReference>
<accession>A0ABM8WQY6</accession>
<reference evidence="1 2" key="1">
    <citation type="submission" date="2021-08" db="EMBL/GenBank/DDBJ databases">
        <authorList>
            <person name="Peeters C."/>
        </authorList>
    </citation>
    <scope>NUCLEOTIDE SEQUENCE [LARGE SCALE GENOMIC DNA]</scope>
    <source>
        <strain evidence="1 2">LMG 23994</strain>
    </source>
</reference>
<evidence type="ECO:0000313" key="1">
    <source>
        <dbReference type="EMBL" id="CAG9169863.1"/>
    </source>
</evidence>
<sequence length="52" mass="5343">MMLVAASHAVMRAAMLAGSLDWVPMGTFYQSVELAVFGSVALDALVSAIGAD</sequence>
<comment type="caution">
    <text evidence="1">The sequence shown here is derived from an EMBL/GenBank/DDBJ whole genome shotgun (WGS) entry which is preliminary data.</text>
</comment>
<dbReference type="Proteomes" id="UP000701702">
    <property type="component" value="Unassembled WGS sequence"/>
</dbReference>
<dbReference type="EMBL" id="CAJZAF010000007">
    <property type="protein sequence ID" value="CAG9169863.1"/>
    <property type="molecule type" value="Genomic_DNA"/>
</dbReference>